<proteinExistence type="predicted"/>
<evidence type="ECO:0008006" key="3">
    <source>
        <dbReference type="Google" id="ProtNLM"/>
    </source>
</evidence>
<protein>
    <recommendedName>
        <fullName evidence="3">Reverse transcriptase</fullName>
    </recommendedName>
</protein>
<dbReference type="Proteomes" id="UP001458880">
    <property type="component" value="Unassembled WGS sequence"/>
</dbReference>
<dbReference type="EMBL" id="JASPKY010000050">
    <property type="protein sequence ID" value="KAK9745283.1"/>
    <property type="molecule type" value="Genomic_DNA"/>
</dbReference>
<evidence type="ECO:0000313" key="2">
    <source>
        <dbReference type="Proteomes" id="UP001458880"/>
    </source>
</evidence>
<organism evidence="1 2">
    <name type="scientific">Popillia japonica</name>
    <name type="common">Japanese beetle</name>
    <dbReference type="NCBI Taxonomy" id="7064"/>
    <lineage>
        <taxon>Eukaryota</taxon>
        <taxon>Metazoa</taxon>
        <taxon>Ecdysozoa</taxon>
        <taxon>Arthropoda</taxon>
        <taxon>Hexapoda</taxon>
        <taxon>Insecta</taxon>
        <taxon>Pterygota</taxon>
        <taxon>Neoptera</taxon>
        <taxon>Endopterygota</taxon>
        <taxon>Coleoptera</taxon>
        <taxon>Polyphaga</taxon>
        <taxon>Scarabaeiformia</taxon>
        <taxon>Scarabaeidae</taxon>
        <taxon>Rutelinae</taxon>
        <taxon>Popillia</taxon>
    </lineage>
</organism>
<sequence length="71" mass="8384">MLRHEAGVSLNRGYVSEKFGRQQKNDLLRILPALSYVTYSDDIKLYAELFFDNDAIFLQENLNKLFANIRW</sequence>
<name>A0AAW1MCL0_POPJA</name>
<comment type="caution">
    <text evidence="1">The sequence shown here is derived from an EMBL/GenBank/DDBJ whole genome shotgun (WGS) entry which is preliminary data.</text>
</comment>
<keyword evidence="2" id="KW-1185">Reference proteome</keyword>
<accession>A0AAW1MCL0</accession>
<reference evidence="1 2" key="1">
    <citation type="journal article" date="2024" name="BMC Genomics">
        <title>De novo assembly and annotation of Popillia japonica's genome with initial clues to its potential as an invasive pest.</title>
        <authorList>
            <person name="Cucini C."/>
            <person name="Boschi S."/>
            <person name="Funari R."/>
            <person name="Cardaioli E."/>
            <person name="Iannotti N."/>
            <person name="Marturano G."/>
            <person name="Paoli F."/>
            <person name="Bruttini M."/>
            <person name="Carapelli A."/>
            <person name="Frati F."/>
            <person name="Nardi F."/>
        </authorList>
    </citation>
    <scope>NUCLEOTIDE SEQUENCE [LARGE SCALE GENOMIC DNA]</scope>
    <source>
        <strain evidence="1">DMR45628</strain>
    </source>
</reference>
<gene>
    <name evidence="1" type="ORF">QE152_g7087</name>
</gene>
<dbReference type="AlphaFoldDB" id="A0AAW1MCL0"/>
<evidence type="ECO:0000313" key="1">
    <source>
        <dbReference type="EMBL" id="KAK9745283.1"/>
    </source>
</evidence>